<dbReference type="EMBL" id="MU005590">
    <property type="protein sequence ID" value="KAF2681799.1"/>
    <property type="molecule type" value="Genomic_DNA"/>
</dbReference>
<dbReference type="GO" id="GO:0004784">
    <property type="term" value="F:superoxide dismutase activity"/>
    <property type="evidence" value="ECO:0007669"/>
    <property type="project" value="UniProtKB-EC"/>
</dbReference>
<organism evidence="10 11">
    <name type="scientific">Lentithecium fluviatile CBS 122367</name>
    <dbReference type="NCBI Taxonomy" id="1168545"/>
    <lineage>
        <taxon>Eukaryota</taxon>
        <taxon>Fungi</taxon>
        <taxon>Dikarya</taxon>
        <taxon>Ascomycota</taxon>
        <taxon>Pezizomycotina</taxon>
        <taxon>Dothideomycetes</taxon>
        <taxon>Pleosporomycetidae</taxon>
        <taxon>Pleosporales</taxon>
        <taxon>Massarineae</taxon>
        <taxon>Lentitheciaceae</taxon>
        <taxon>Lentithecium</taxon>
    </lineage>
</organism>
<feature type="signal peptide" evidence="8">
    <location>
        <begin position="1"/>
        <end position="17"/>
    </location>
</feature>
<evidence type="ECO:0000313" key="10">
    <source>
        <dbReference type="EMBL" id="KAF2681799.1"/>
    </source>
</evidence>
<evidence type="ECO:0000256" key="4">
    <source>
        <dbReference type="ARBA" id="ARBA00012682"/>
    </source>
</evidence>
<dbReference type="AlphaFoldDB" id="A0A6G1IV90"/>
<evidence type="ECO:0000256" key="5">
    <source>
        <dbReference type="ARBA" id="ARBA00022525"/>
    </source>
</evidence>
<comment type="catalytic activity">
    <reaction evidence="7">
        <text>2 superoxide + 2 H(+) = H2O2 + O2</text>
        <dbReference type="Rhea" id="RHEA:20696"/>
        <dbReference type="ChEBI" id="CHEBI:15378"/>
        <dbReference type="ChEBI" id="CHEBI:15379"/>
        <dbReference type="ChEBI" id="CHEBI:16240"/>
        <dbReference type="ChEBI" id="CHEBI:18421"/>
        <dbReference type="EC" id="1.15.1.1"/>
    </reaction>
</comment>
<dbReference type="FunFam" id="2.60.40.200:FF:000007">
    <property type="entry name" value="Cell surface Cu-only superoxide dismutase 5"/>
    <property type="match status" value="1"/>
</dbReference>
<dbReference type="Pfam" id="PF00080">
    <property type="entry name" value="Sod_Cu"/>
    <property type="match status" value="1"/>
</dbReference>
<dbReference type="EC" id="1.15.1.1" evidence="4"/>
<evidence type="ECO:0000256" key="1">
    <source>
        <dbReference type="ARBA" id="ARBA00004196"/>
    </source>
</evidence>
<proteinExistence type="inferred from homology"/>
<name>A0A6G1IV90_9PLEO</name>
<protein>
    <recommendedName>
        <fullName evidence="4">superoxide dismutase</fullName>
        <ecNumber evidence="4">1.15.1.1</ecNumber>
    </recommendedName>
</protein>
<dbReference type="GO" id="GO:0005576">
    <property type="term" value="C:extracellular region"/>
    <property type="evidence" value="ECO:0007669"/>
    <property type="project" value="UniProtKB-SubCell"/>
</dbReference>
<comment type="similarity">
    <text evidence="3">Belongs to the Cu-Zn superoxide dismutase family.</text>
</comment>
<dbReference type="Proteomes" id="UP000799291">
    <property type="component" value="Unassembled WGS sequence"/>
</dbReference>
<gene>
    <name evidence="10" type="ORF">K458DRAFT_371731</name>
</gene>
<evidence type="ECO:0000256" key="6">
    <source>
        <dbReference type="ARBA" id="ARBA00022862"/>
    </source>
</evidence>
<dbReference type="GO" id="GO:0046872">
    <property type="term" value="F:metal ion binding"/>
    <property type="evidence" value="ECO:0007669"/>
    <property type="project" value="InterPro"/>
</dbReference>
<dbReference type="Gene3D" id="2.60.40.200">
    <property type="entry name" value="Superoxide dismutase, copper/zinc binding domain"/>
    <property type="match status" value="1"/>
</dbReference>
<dbReference type="SUPFAM" id="SSF49329">
    <property type="entry name" value="Cu,Zn superoxide dismutase-like"/>
    <property type="match status" value="1"/>
</dbReference>
<evidence type="ECO:0000256" key="3">
    <source>
        <dbReference type="ARBA" id="ARBA00010457"/>
    </source>
</evidence>
<reference evidence="10" key="1">
    <citation type="journal article" date="2020" name="Stud. Mycol.">
        <title>101 Dothideomycetes genomes: a test case for predicting lifestyles and emergence of pathogens.</title>
        <authorList>
            <person name="Haridas S."/>
            <person name="Albert R."/>
            <person name="Binder M."/>
            <person name="Bloem J."/>
            <person name="Labutti K."/>
            <person name="Salamov A."/>
            <person name="Andreopoulos B."/>
            <person name="Baker S."/>
            <person name="Barry K."/>
            <person name="Bills G."/>
            <person name="Bluhm B."/>
            <person name="Cannon C."/>
            <person name="Castanera R."/>
            <person name="Culley D."/>
            <person name="Daum C."/>
            <person name="Ezra D."/>
            <person name="Gonzalez J."/>
            <person name="Henrissat B."/>
            <person name="Kuo A."/>
            <person name="Liang C."/>
            <person name="Lipzen A."/>
            <person name="Lutzoni F."/>
            <person name="Magnuson J."/>
            <person name="Mondo S."/>
            <person name="Nolan M."/>
            <person name="Ohm R."/>
            <person name="Pangilinan J."/>
            <person name="Park H.-J."/>
            <person name="Ramirez L."/>
            <person name="Alfaro M."/>
            <person name="Sun H."/>
            <person name="Tritt A."/>
            <person name="Yoshinaga Y."/>
            <person name="Zwiers L.-H."/>
            <person name="Turgeon B."/>
            <person name="Goodwin S."/>
            <person name="Spatafora J."/>
            <person name="Crous P."/>
            <person name="Grigoriev I."/>
        </authorList>
    </citation>
    <scope>NUCLEOTIDE SEQUENCE</scope>
    <source>
        <strain evidence="10">CBS 122367</strain>
    </source>
</reference>
<dbReference type="InterPro" id="IPR036423">
    <property type="entry name" value="SOD-like_Cu/Zn_dom_sf"/>
</dbReference>
<dbReference type="OrthoDB" id="159229at2759"/>
<accession>A0A6G1IV90</accession>
<feature type="chain" id="PRO_5026098340" description="superoxide dismutase" evidence="8">
    <location>
        <begin position="18"/>
        <end position="290"/>
    </location>
</feature>
<evidence type="ECO:0000313" key="11">
    <source>
        <dbReference type="Proteomes" id="UP000799291"/>
    </source>
</evidence>
<sequence length="290" mass="29427">MHLHLLLATTLLTLTHGQSSARAHGPPPPPVLLNSTKSGVLPILPTATPFNGIETLEGAIINPGPVNPGFTGPGGTATAQTKLPAATYRADLPDTMFNLLVGTVIRGSVVAVGTPDGVQFSVNLTGLPDQALYGPFPWHIHNLPVPTDGNCTSTLGHLDPTNRGELYMCDAAAPETCQVGDLAGKHGGKITAQGSFQTSFLDAFLSTEPGSASFFGGLGFVVHTGNTSRLTCANFEMVEAGNGTNGTMGNATATPTPSVTGGTPEFTGGVVRIGAGVGSVVAAGVFALFI</sequence>
<keyword evidence="6" id="KW-0049">Antioxidant</keyword>
<keyword evidence="5" id="KW-0964">Secreted</keyword>
<dbReference type="InterPro" id="IPR001424">
    <property type="entry name" value="SOD_Cu_Zn_dom"/>
</dbReference>
<evidence type="ECO:0000259" key="9">
    <source>
        <dbReference type="Pfam" id="PF00080"/>
    </source>
</evidence>
<evidence type="ECO:0000256" key="2">
    <source>
        <dbReference type="ARBA" id="ARBA00004613"/>
    </source>
</evidence>
<feature type="domain" description="Superoxide dismutase copper/zinc binding" evidence="9">
    <location>
        <begin position="112"/>
        <end position="227"/>
    </location>
</feature>
<comment type="subcellular location">
    <subcellularLocation>
        <location evidence="1">Cell envelope</location>
    </subcellularLocation>
    <subcellularLocation>
        <location evidence="2">Secreted</location>
    </subcellularLocation>
</comment>
<keyword evidence="11" id="KW-1185">Reference proteome</keyword>
<evidence type="ECO:0000256" key="7">
    <source>
        <dbReference type="ARBA" id="ARBA00049204"/>
    </source>
</evidence>
<evidence type="ECO:0000256" key="8">
    <source>
        <dbReference type="SAM" id="SignalP"/>
    </source>
</evidence>
<keyword evidence="8" id="KW-0732">Signal</keyword>